<comment type="caution">
    <text evidence="1">The sequence shown here is derived from an EMBL/GenBank/DDBJ whole genome shotgun (WGS) entry which is preliminary data.</text>
</comment>
<accession>A0ABS2TTH9</accession>
<protein>
    <recommendedName>
        <fullName evidence="3">PH domain-containing protein</fullName>
    </recommendedName>
</protein>
<dbReference type="RefSeq" id="WP_205358490.1">
    <property type="nucleotide sequence ID" value="NZ_JADKYB010000009.1"/>
</dbReference>
<evidence type="ECO:0000313" key="1">
    <source>
        <dbReference type="EMBL" id="MBM9506638.1"/>
    </source>
</evidence>
<gene>
    <name evidence="1" type="ORF">ITX44_19175</name>
</gene>
<reference evidence="1 2" key="1">
    <citation type="submission" date="2021-01" db="EMBL/GenBank/DDBJ databases">
        <title>Streptomyces acididurans sp. nov., isolated from a peat swamp forest soil.</title>
        <authorList>
            <person name="Chantavorakit T."/>
            <person name="Duangmal K."/>
        </authorList>
    </citation>
    <scope>NUCLEOTIDE SEQUENCE [LARGE SCALE GENOMIC DNA]</scope>
    <source>
        <strain evidence="1 2">KK5PA1</strain>
    </source>
</reference>
<dbReference type="EMBL" id="JADKYB010000009">
    <property type="protein sequence ID" value="MBM9506638.1"/>
    <property type="molecule type" value="Genomic_DNA"/>
</dbReference>
<evidence type="ECO:0000313" key="2">
    <source>
        <dbReference type="Proteomes" id="UP000749040"/>
    </source>
</evidence>
<organism evidence="1 2">
    <name type="scientific">Actinacidiphila acididurans</name>
    <dbReference type="NCBI Taxonomy" id="2784346"/>
    <lineage>
        <taxon>Bacteria</taxon>
        <taxon>Bacillati</taxon>
        <taxon>Actinomycetota</taxon>
        <taxon>Actinomycetes</taxon>
        <taxon>Kitasatosporales</taxon>
        <taxon>Streptomycetaceae</taxon>
        <taxon>Actinacidiphila</taxon>
    </lineage>
</organism>
<proteinExistence type="predicted"/>
<sequence>MAQVEKVERRLSGEALAGERVLYGVLAFRIGGVRRTMVGGAAGLAGVAGAAMAAAATRGRTAVPAAPLPVPGRVIVALTDQRLLVFSIGGAFVAKPKKLLYSIPFDAIAWLPKPELVPGAAQALRVQVGVSGEGILGFEFPRLKVNEGRNMINRLRRALPPETDTETAPGSGS</sequence>
<evidence type="ECO:0008006" key="3">
    <source>
        <dbReference type="Google" id="ProtNLM"/>
    </source>
</evidence>
<dbReference type="Proteomes" id="UP000749040">
    <property type="component" value="Unassembled WGS sequence"/>
</dbReference>
<keyword evidence="2" id="KW-1185">Reference proteome</keyword>
<name>A0ABS2TTH9_9ACTN</name>